<feature type="transmembrane region" description="Helical" evidence="1">
    <location>
        <begin position="318"/>
        <end position="340"/>
    </location>
</feature>
<reference evidence="2 5" key="3">
    <citation type="journal article" date="2014" name="Environ. Microbiol.">
        <title>Halorhabdus tiamatea: proteogenomics and glycosidase activity measurements identify the first cultivated euryarchaeon from a deep-sea anoxic brine lake as potential polysaccharide degrader.</title>
        <authorList>
            <person name="Werner J."/>
            <person name="Ferrer M."/>
            <person name="Michel G."/>
            <person name="Mann A.J."/>
            <person name="Huang S."/>
            <person name="Juarez S."/>
            <person name="Ciordia S."/>
            <person name="Albar J.P."/>
            <person name="Alcaide M."/>
            <person name="La Cono V."/>
            <person name="Yakimov M.M."/>
            <person name="Antunes A."/>
            <person name="Taborda M."/>
            <person name="Da Costa M.S."/>
            <person name="Amann R.I."/>
            <person name="Gloeckner F.O."/>
            <person name="Golyshina O.V."/>
            <person name="Golyshin P.N."/>
            <person name="Teeling H."/>
        </authorList>
    </citation>
    <scope>NUCLEOTIDE SEQUENCE [LARGE SCALE GENOMIC DNA]</scope>
    <source>
        <strain evidence="5">SARL4B</strain>
        <strain evidence="2">Type strain: SARL4B</strain>
        <plasmid evidence="2">pHTIA</plasmid>
    </source>
</reference>
<feature type="transmembrane region" description="Helical" evidence="1">
    <location>
        <begin position="177"/>
        <end position="197"/>
    </location>
</feature>
<keyword evidence="1" id="KW-0812">Transmembrane</keyword>
<evidence type="ECO:0000256" key="1">
    <source>
        <dbReference type="SAM" id="Phobius"/>
    </source>
</evidence>
<name>S6D2M9_9EURY</name>
<evidence type="ECO:0000313" key="5">
    <source>
        <dbReference type="Proteomes" id="UP000015381"/>
    </source>
</evidence>
<dbReference type="EMBL" id="AFNT02000013">
    <property type="protein sequence ID" value="ERJ06526.1"/>
    <property type="molecule type" value="Genomic_DNA"/>
</dbReference>
<feature type="transmembrane region" description="Helical" evidence="1">
    <location>
        <begin position="58"/>
        <end position="76"/>
    </location>
</feature>
<feature type="transmembrane region" description="Helical" evidence="1">
    <location>
        <begin position="139"/>
        <end position="157"/>
    </location>
</feature>
<dbReference type="EMBL" id="HF571521">
    <property type="protein sequence ID" value="CCQ35093.1"/>
    <property type="molecule type" value="Genomic_DNA"/>
</dbReference>
<evidence type="ECO:0000313" key="4">
    <source>
        <dbReference type="Proteomes" id="UP000003861"/>
    </source>
</evidence>
<evidence type="ECO:0008006" key="6">
    <source>
        <dbReference type="Google" id="ProtNLM"/>
    </source>
</evidence>
<proteinExistence type="predicted"/>
<feature type="transmembrane region" description="Helical" evidence="1">
    <location>
        <begin position="238"/>
        <end position="260"/>
    </location>
</feature>
<feature type="transmembrane region" description="Helical" evidence="1">
    <location>
        <begin position="467"/>
        <end position="491"/>
    </location>
</feature>
<gene>
    <name evidence="3" type="ORF">HLRTI_001413</name>
    <name evidence="2" type="ORF">HTIA_p2991</name>
</gene>
<keyword evidence="2" id="KW-0614">Plasmid</keyword>
<reference evidence="3 4" key="2">
    <citation type="journal article" date="2013" name="PLoS ONE">
        <title>INDIGO - INtegrated Data Warehouse of MIcrobial GenOmes with Examples from the Red Sea Extremophiles.</title>
        <authorList>
            <person name="Alam I."/>
            <person name="Antunes A."/>
            <person name="Kamau A.A."/>
            <person name="Ba Alawi W."/>
            <person name="Kalkatawi M."/>
            <person name="Stingl U."/>
            <person name="Bajic V.B."/>
        </authorList>
    </citation>
    <scope>NUCLEOTIDE SEQUENCE [LARGE SCALE GENOMIC DNA]</scope>
    <source>
        <strain evidence="3 4">SARL4B</strain>
    </source>
</reference>
<feature type="transmembrane region" description="Helical" evidence="1">
    <location>
        <begin position="111"/>
        <end position="132"/>
    </location>
</feature>
<feature type="transmembrane region" description="Helical" evidence="1">
    <location>
        <begin position="387"/>
        <end position="410"/>
    </location>
</feature>
<reference evidence="3 4" key="1">
    <citation type="journal article" date="2011" name="J. Bacteriol.">
        <title>Genome sequence of Halorhabdus tiamatea, the first archaeon isolated from a deep-sea anoxic brine lake.</title>
        <authorList>
            <person name="Antunes A."/>
            <person name="Alam I."/>
            <person name="Bajic V.B."/>
            <person name="Stingl U."/>
        </authorList>
    </citation>
    <scope>NUCLEOTIDE SEQUENCE [LARGE SCALE GENOMIC DNA]</scope>
    <source>
        <strain evidence="3 4">SARL4B</strain>
    </source>
</reference>
<dbReference type="KEGG" id="hti:HTIA_p2991"/>
<dbReference type="Proteomes" id="UP000015381">
    <property type="component" value="Plasmid pHTIA"/>
</dbReference>
<keyword evidence="1" id="KW-0472">Membrane</keyword>
<geneLocation type="plasmid" evidence="2 5">
    <name>pHTIA</name>
</geneLocation>
<feature type="transmembrane region" description="Helical" evidence="1">
    <location>
        <begin position="28"/>
        <end position="46"/>
    </location>
</feature>
<dbReference type="AlphaFoldDB" id="S6D2M9"/>
<sequence length="544" mass="57418">MAGGSLRIARAEWTRHRREFGTPLTGRPVLLVAVAAITLVLGWLAHSLGRDLTTGQPLPYELLSLLVSVTFVWMAWRSSQYTHARFERLSPDPLLTTVPARTATLGLLGFVYARLITTLALPTLGVAVGIAVGLRSPTVGITVLVAIAGIASLAVALGTTSRLAARLVALRLTRVRVYRDILIVFGWIPLMIGFMILQELSISLAPLLAVFGALPLAWFVDLALLGSVESSFGSVGHAFGALGLLVLTVPVLVAGSTVFARRIWESEPVSSVGSTGSSGSHSLLKEGVLERFVGDRIPRAAYTVARERWLLERRGPRGLLMSGYVVFLVGMFGFPAVAIGGGGPNGLLLLFAVGLGMMAGIAFASAPIGTEYRTLPMLFTTVDGQQFAGGLVLAATTVGAPLVLLVIVPLGISSLVGTIQTIVIALVGVTVSTCTASVALAIGMGVERYDYTPMSSFFTDIPVYAEIGLNGFLRLGSIFAVVTLVTVPAFLGNAPPVYERVEALGIPALGVQIGSLFLTLLLVVAVTRIAFRIAVQRFRDYQIG</sequence>
<dbReference type="HOGENOM" id="CLU_034820_0_0_2"/>
<dbReference type="eggNOG" id="arCOG06311">
    <property type="taxonomic scope" value="Archaea"/>
</dbReference>
<dbReference type="Proteomes" id="UP000003861">
    <property type="component" value="Unassembled WGS sequence"/>
</dbReference>
<feature type="transmembrane region" description="Helical" evidence="1">
    <location>
        <begin position="422"/>
        <end position="446"/>
    </location>
</feature>
<accession>S6D2M9</accession>
<protein>
    <recommendedName>
        <fullName evidence="6">ABC-2 type transport system permease protein</fullName>
    </recommendedName>
</protein>
<evidence type="ECO:0000313" key="2">
    <source>
        <dbReference type="EMBL" id="CCQ35093.1"/>
    </source>
</evidence>
<keyword evidence="5" id="KW-1185">Reference proteome</keyword>
<feature type="transmembrane region" description="Helical" evidence="1">
    <location>
        <begin position="346"/>
        <end position="366"/>
    </location>
</feature>
<organism evidence="2 5">
    <name type="scientific">Halorhabdus tiamatea SARL4B</name>
    <dbReference type="NCBI Taxonomy" id="1033806"/>
    <lineage>
        <taxon>Archaea</taxon>
        <taxon>Methanobacteriati</taxon>
        <taxon>Methanobacteriota</taxon>
        <taxon>Stenosarchaea group</taxon>
        <taxon>Halobacteria</taxon>
        <taxon>Halobacteriales</taxon>
        <taxon>Haloarculaceae</taxon>
        <taxon>Halorhabdus</taxon>
    </lineage>
</organism>
<evidence type="ECO:0000313" key="3">
    <source>
        <dbReference type="EMBL" id="ERJ06526.1"/>
    </source>
</evidence>
<feature type="transmembrane region" description="Helical" evidence="1">
    <location>
        <begin position="511"/>
        <end position="531"/>
    </location>
</feature>
<keyword evidence="1" id="KW-1133">Transmembrane helix</keyword>